<dbReference type="Gene3D" id="3.10.180.10">
    <property type="entry name" value="2,3-Dihydroxybiphenyl 1,2-Dioxygenase, domain 1"/>
    <property type="match status" value="1"/>
</dbReference>
<evidence type="ECO:0000313" key="3">
    <source>
        <dbReference type="EMBL" id="CAF9937779.1"/>
    </source>
</evidence>
<dbReference type="PANTHER" id="PTHR35006:SF3">
    <property type="entry name" value="GLYOXALASE FAMILY PROTEIN (AFU_ORTHOLOGUE AFUA_3G06020)"/>
    <property type="match status" value="1"/>
</dbReference>
<organism evidence="3 4">
    <name type="scientific">Heterodermia speciosa</name>
    <dbReference type="NCBI Taxonomy" id="116794"/>
    <lineage>
        <taxon>Eukaryota</taxon>
        <taxon>Fungi</taxon>
        <taxon>Dikarya</taxon>
        <taxon>Ascomycota</taxon>
        <taxon>Pezizomycotina</taxon>
        <taxon>Lecanoromycetes</taxon>
        <taxon>OSLEUM clade</taxon>
        <taxon>Lecanoromycetidae</taxon>
        <taxon>Caliciales</taxon>
        <taxon>Physciaceae</taxon>
        <taxon>Heterodermia</taxon>
    </lineage>
</organism>
<evidence type="ECO:0000259" key="2">
    <source>
        <dbReference type="PROSITE" id="PS51819"/>
    </source>
</evidence>
<reference evidence="3" key="1">
    <citation type="submission" date="2021-03" db="EMBL/GenBank/DDBJ databases">
        <authorList>
            <person name="Tagirdzhanova G."/>
        </authorList>
    </citation>
    <scope>NUCLEOTIDE SEQUENCE</scope>
</reference>
<feature type="domain" description="VOC" evidence="2">
    <location>
        <begin position="2"/>
        <end position="119"/>
    </location>
</feature>
<feature type="compositionally biased region" description="Polar residues" evidence="1">
    <location>
        <begin position="361"/>
        <end position="373"/>
    </location>
</feature>
<dbReference type="AlphaFoldDB" id="A0A8H3J0A8"/>
<dbReference type="InterPro" id="IPR029068">
    <property type="entry name" value="Glyas_Bleomycin-R_OHBP_Dase"/>
</dbReference>
<sequence>MPVSHIGLTVSHLATSCSFYLAALQPLGYRYLGQEGSSIAFGKTTADFYISQASNSTKATAAHVAFNAPSRSAVDAFFLAGLKAGGRIHGEPALRDQHTGYYSAAIVDFDDNSIEATYREQEEGMPVKPESVADDKRVLAWQKDVAKSTVGLGSEVTKNTARVIINNVTAPTLTVSRSTAQTKDEGDMSAKAIIGTLLGAAAGAAVAYAMTKGEAENLQSPISQTITYQTVDAGEPYRAGSAVSSRKSPYPAASSHESRKTLREIDYPQPLMPGSGQSVLSQHSSQPKYLEGPKAASAHNLASTLIETFIPPSEVRRFPAQRSHTDSVVPRSVGMQDIDAATQRSRPSRASSAAKTVTLKDFTSTPKSSTGMETTVARDIPLPISVAASSTSRHLEPAGVSRSGLRSELGSVAPSDSVSQAGSRRSKTRRHGHSRGEKAEPQDDGGSQASRQTVRYRVSQPGAKKDSAVSLPVRASSKASAHRSVKSFLQGY</sequence>
<feature type="region of interest" description="Disordered" evidence="1">
    <location>
        <begin position="239"/>
        <end position="261"/>
    </location>
</feature>
<evidence type="ECO:0000313" key="4">
    <source>
        <dbReference type="Proteomes" id="UP000664521"/>
    </source>
</evidence>
<accession>A0A8H3J0A8</accession>
<dbReference type="InterPro" id="IPR037523">
    <property type="entry name" value="VOC_core"/>
</dbReference>
<dbReference type="PROSITE" id="PS51819">
    <property type="entry name" value="VOC"/>
    <property type="match status" value="1"/>
</dbReference>
<feature type="region of interest" description="Disordered" evidence="1">
    <location>
        <begin position="317"/>
        <end position="376"/>
    </location>
</feature>
<dbReference type="PANTHER" id="PTHR35006">
    <property type="entry name" value="GLYOXALASE FAMILY PROTEIN (AFU_ORTHOLOGUE AFUA_5G14830)"/>
    <property type="match status" value="1"/>
</dbReference>
<protein>
    <recommendedName>
        <fullName evidence="2">VOC domain-containing protein</fullName>
    </recommendedName>
</protein>
<dbReference type="Proteomes" id="UP000664521">
    <property type="component" value="Unassembled WGS sequence"/>
</dbReference>
<dbReference type="SUPFAM" id="SSF54593">
    <property type="entry name" value="Glyoxalase/Bleomycin resistance protein/Dihydroxybiphenyl dioxygenase"/>
    <property type="match status" value="1"/>
</dbReference>
<evidence type="ECO:0000256" key="1">
    <source>
        <dbReference type="SAM" id="MobiDB-lite"/>
    </source>
</evidence>
<comment type="caution">
    <text evidence="3">The sequence shown here is derived from an EMBL/GenBank/DDBJ whole genome shotgun (WGS) entry which is preliminary data.</text>
</comment>
<proteinExistence type="predicted"/>
<gene>
    <name evidence="3" type="ORF">HETSPECPRED_000654</name>
</gene>
<dbReference type="OrthoDB" id="10249419at2759"/>
<feature type="region of interest" description="Disordered" evidence="1">
    <location>
        <begin position="388"/>
        <end position="492"/>
    </location>
</feature>
<keyword evidence="4" id="KW-1185">Reference proteome</keyword>
<feature type="compositionally biased region" description="Low complexity" evidence="1">
    <location>
        <begin position="340"/>
        <end position="354"/>
    </location>
</feature>
<dbReference type="EMBL" id="CAJPDS010000105">
    <property type="protein sequence ID" value="CAF9937779.1"/>
    <property type="molecule type" value="Genomic_DNA"/>
</dbReference>
<feature type="compositionally biased region" description="Basic residues" evidence="1">
    <location>
        <begin position="424"/>
        <end position="433"/>
    </location>
</feature>
<feature type="compositionally biased region" description="Polar residues" evidence="1">
    <location>
        <begin position="414"/>
        <end position="423"/>
    </location>
</feature>
<name>A0A8H3J0A8_9LECA</name>
<dbReference type="CDD" id="cd07262">
    <property type="entry name" value="VOC_like"/>
    <property type="match status" value="1"/>
</dbReference>